<keyword evidence="3" id="KW-0378">Hydrolase</keyword>
<name>A0A4Q0NQL9_9FLAO</name>
<evidence type="ECO:0000313" key="6">
    <source>
        <dbReference type="EMBL" id="RXG13019.1"/>
    </source>
</evidence>
<comment type="caution">
    <text evidence="6">The sequence shown here is derived from an EMBL/GenBank/DDBJ whole genome shotgun (WGS) entry which is preliminary data.</text>
</comment>
<dbReference type="InterPro" id="IPR016192">
    <property type="entry name" value="APOBEC/CMP_deaminase_Zn-bd"/>
</dbReference>
<dbReference type="CDD" id="cd01285">
    <property type="entry name" value="nucleoside_deaminase"/>
    <property type="match status" value="1"/>
</dbReference>
<dbReference type="OrthoDB" id="9802676at2"/>
<dbReference type="FunFam" id="3.40.140.10:FF:000011">
    <property type="entry name" value="tRNA-specific adenosine deaminase"/>
    <property type="match status" value="1"/>
</dbReference>
<dbReference type="GO" id="GO:0008270">
    <property type="term" value="F:zinc ion binding"/>
    <property type="evidence" value="ECO:0007669"/>
    <property type="project" value="InterPro"/>
</dbReference>
<dbReference type="PANTHER" id="PTHR11079">
    <property type="entry name" value="CYTOSINE DEAMINASE FAMILY MEMBER"/>
    <property type="match status" value="1"/>
</dbReference>
<organism evidence="6 7">
    <name type="scientific">Leeuwenhoekiella polynyae</name>
    <dbReference type="NCBI Taxonomy" id="1550906"/>
    <lineage>
        <taxon>Bacteria</taxon>
        <taxon>Pseudomonadati</taxon>
        <taxon>Bacteroidota</taxon>
        <taxon>Flavobacteriia</taxon>
        <taxon>Flavobacteriales</taxon>
        <taxon>Flavobacteriaceae</taxon>
        <taxon>Leeuwenhoekiella</taxon>
    </lineage>
</organism>
<sequence length="156" mass="17344">MNNEHFMQEAVNAALKGMQNNEGGPFGCVIVKDGKIIGKGNNKVTSTNDPTAHAEVTAIRDACKNLDSFQLTGCTIYTSCEPCPMCLGAIYWARPDKVYYGSNQTDAANIGFDDAFIYKEIPLPYSERSIPFEQLAPEIAIKAFNEWTEKEDRTEY</sequence>
<evidence type="ECO:0000259" key="5">
    <source>
        <dbReference type="PROSITE" id="PS51747"/>
    </source>
</evidence>
<dbReference type="PROSITE" id="PS51747">
    <property type="entry name" value="CYT_DCMP_DEAMINASES_2"/>
    <property type="match status" value="1"/>
</dbReference>
<dbReference type="AlphaFoldDB" id="A0A4Q0NQL9"/>
<dbReference type="Pfam" id="PF00383">
    <property type="entry name" value="dCMP_cyt_deam_1"/>
    <property type="match status" value="1"/>
</dbReference>
<keyword evidence="2" id="KW-0479">Metal-binding</keyword>
<evidence type="ECO:0000256" key="3">
    <source>
        <dbReference type="ARBA" id="ARBA00022801"/>
    </source>
</evidence>
<dbReference type="RefSeq" id="WP_128767013.1">
    <property type="nucleotide sequence ID" value="NZ_JBHUOO010000017.1"/>
</dbReference>
<dbReference type="PROSITE" id="PS00903">
    <property type="entry name" value="CYT_DCMP_DEAMINASES_1"/>
    <property type="match status" value="1"/>
</dbReference>
<feature type="domain" description="CMP/dCMP-type deaminase" evidence="5">
    <location>
        <begin position="1"/>
        <end position="132"/>
    </location>
</feature>
<evidence type="ECO:0000256" key="4">
    <source>
        <dbReference type="ARBA" id="ARBA00022833"/>
    </source>
</evidence>
<dbReference type="InterPro" id="IPR016193">
    <property type="entry name" value="Cytidine_deaminase-like"/>
</dbReference>
<evidence type="ECO:0000313" key="7">
    <source>
        <dbReference type="Proteomes" id="UP000289859"/>
    </source>
</evidence>
<protein>
    <submittedName>
        <fullName evidence="6">tRNA(Arg) A34 adenosine deaminase TadA</fullName>
    </submittedName>
</protein>
<gene>
    <name evidence="6" type="ORF">DSM02_3813</name>
</gene>
<proteinExistence type="inferred from homology"/>
<dbReference type="InterPro" id="IPR002125">
    <property type="entry name" value="CMP_dCMP_dom"/>
</dbReference>
<evidence type="ECO:0000256" key="1">
    <source>
        <dbReference type="ARBA" id="ARBA00006576"/>
    </source>
</evidence>
<keyword evidence="7" id="KW-1185">Reference proteome</keyword>
<dbReference type="EMBL" id="QOVK01000028">
    <property type="protein sequence ID" value="RXG13019.1"/>
    <property type="molecule type" value="Genomic_DNA"/>
</dbReference>
<dbReference type="GO" id="GO:0006152">
    <property type="term" value="P:purine nucleoside catabolic process"/>
    <property type="evidence" value="ECO:0007669"/>
    <property type="project" value="TreeGrafter"/>
</dbReference>
<reference evidence="6 7" key="1">
    <citation type="submission" date="2018-07" db="EMBL/GenBank/DDBJ databases">
        <title>Leeuwenhoekiella genomics.</title>
        <authorList>
            <person name="Tahon G."/>
            <person name="Willems A."/>
        </authorList>
    </citation>
    <scope>NUCLEOTIDE SEQUENCE [LARGE SCALE GENOMIC DNA]</scope>
    <source>
        <strain evidence="6 7">LMG 29608</strain>
    </source>
</reference>
<dbReference type="Gene3D" id="3.40.140.10">
    <property type="entry name" value="Cytidine Deaminase, domain 2"/>
    <property type="match status" value="1"/>
</dbReference>
<dbReference type="Proteomes" id="UP000289859">
    <property type="component" value="Unassembled WGS sequence"/>
</dbReference>
<keyword evidence="4" id="KW-0862">Zinc</keyword>
<dbReference type="GO" id="GO:0047974">
    <property type="term" value="F:guanosine deaminase activity"/>
    <property type="evidence" value="ECO:0007669"/>
    <property type="project" value="TreeGrafter"/>
</dbReference>
<dbReference type="PANTHER" id="PTHR11079:SF161">
    <property type="entry name" value="CMP_DCMP-TYPE DEAMINASE DOMAIN-CONTAINING PROTEIN"/>
    <property type="match status" value="1"/>
</dbReference>
<evidence type="ECO:0000256" key="2">
    <source>
        <dbReference type="ARBA" id="ARBA00022723"/>
    </source>
</evidence>
<comment type="similarity">
    <text evidence="1">Belongs to the cytidine and deoxycytidylate deaminase family.</text>
</comment>
<accession>A0A4Q0NQL9</accession>
<dbReference type="SUPFAM" id="SSF53927">
    <property type="entry name" value="Cytidine deaminase-like"/>
    <property type="match status" value="1"/>
</dbReference>